<dbReference type="InterPro" id="IPR058637">
    <property type="entry name" value="YknX-like_C"/>
</dbReference>
<dbReference type="Gene3D" id="1.10.287.470">
    <property type="entry name" value="Helix hairpin bin"/>
    <property type="match status" value="1"/>
</dbReference>
<dbReference type="PANTHER" id="PTHR30469:SF38">
    <property type="entry name" value="HLYD FAMILY SECRETION PROTEIN"/>
    <property type="match status" value="1"/>
</dbReference>
<dbReference type="Pfam" id="PF25917">
    <property type="entry name" value="BSH_RND"/>
    <property type="match status" value="1"/>
</dbReference>
<dbReference type="InterPro" id="IPR006143">
    <property type="entry name" value="RND_pump_MFP"/>
</dbReference>
<proteinExistence type="inferred from homology"/>
<protein>
    <submittedName>
        <fullName evidence="8">RND transporter</fullName>
    </submittedName>
</protein>
<evidence type="ECO:0000259" key="6">
    <source>
        <dbReference type="Pfam" id="PF25954"/>
    </source>
</evidence>
<evidence type="ECO:0000256" key="2">
    <source>
        <dbReference type="SAM" id="Coils"/>
    </source>
</evidence>
<dbReference type="InterPro" id="IPR006311">
    <property type="entry name" value="TAT_signal"/>
</dbReference>
<feature type="domain" description="YknX-like C-terminal permuted SH3-like" evidence="7">
    <location>
        <begin position="337"/>
        <end position="402"/>
    </location>
</feature>
<name>A0A150SPV5_SORCE</name>
<keyword evidence="4" id="KW-0472">Membrane</keyword>
<evidence type="ECO:0000313" key="8">
    <source>
        <dbReference type="EMBL" id="KYF94499.1"/>
    </source>
</evidence>
<evidence type="ECO:0000313" key="9">
    <source>
        <dbReference type="Proteomes" id="UP000075635"/>
    </source>
</evidence>
<feature type="coiled-coil region" evidence="2">
    <location>
        <begin position="172"/>
        <end position="199"/>
    </location>
</feature>
<dbReference type="PROSITE" id="PS51318">
    <property type="entry name" value="TAT"/>
    <property type="match status" value="1"/>
</dbReference>
<dbReference type="NCBIfam" id="TIGR01730">
    <property type="entry name" value="RND_mfp"/>
    <property type="match status" value="1"/>
</dbReference>
<feature type="domain" description="CusB-like beta-barrel" evidence="6">
    <location>
        <begin position="249"/>
        <end position="322"/>
    </location>
</feature>
<dbReference type="InterPro" id="IPR058625">
    <property type="entry name" value="MdtA-like_BSH"/>
</dbReference>
<sequence>MPDQLSSDLASLRIQRDVDPDRRSPLRTVVVAALALAAVAGAVVFVAPRAQSAIFKTEVATTEVALVSPAQASISVTSTGYVVPQVISRVGAKIPGRIARVFVKEGDVVKEGDPLLELDDADQRSLVAAAQAKVAAARARAAASRASILEVEQQVARERALVERQVTGRASMEDLTARMRSLEESARAVDAEVKAAAADVESLRVTLADRKILAPISGTIMTKPPEVGEVAGLELPRLLEIADFSSLVVETDVPETRLYLIEPGKPCEIVLDAYPQKRLRCTTLEIGKRVNRAKATIPVKVKFVGEVKEALPEMSARVSFLAEALSEEAMKEPPKRVVPEAAIVERAGAKVVFVVNDGQAKMVPIKVGGPAPGGLELLDGPAPGTRLVARPSPELADGQKIKDKEKGSE</sequence>
<gene>
    <name evidence="8" type="ORF">BE17_00250</name>
</gene>
<dbReference type="Gene3D" id="2.40.420.20">
    <property type="match status" value="1"/>
</dbReference>
<dbReference type="GO" id="GO:1990281">
    <property type="term" value="C:efflux pump complex"/>
    <property type="evidence" value="ECO:0007669"/>
    <property type="project" value="TreeGrafter"/>
</dbReference>
<evidence type="ECO:0000256" key="3">
    <source>
        <dbReference type="SAM" id="MobiDB-lite"/>
    </source>
</evidence>
<feature type="transmembrane region" description="Helical" evidence="4">
    <location>
        <begin position="26"/>
        <end position="47"/>
    </location>
</feature>
<feature type="region of interest" description="Disordered" evidence="3">
    <location>
        <begin position="380"/>
        <end position="409"/>
    </location>
</feature>
<evidence type="ECO:0000259" key="5">
    <source>
        <dbReference type="Pfam" id="PF25917"/>
    </source>
</evidence>
<accession>A0A150SPV5</accession>
<evidence type="ECO:0000259" key="7">
    <source>
        <dbReference type="Pfam" id="PF25989"/>
    </source>
</evidence>
<dbReference type="InterPro" id="IPR058792">
    <property type="entry name" value="Beta-barrel_RND_2"/>
</dbReference>
<dbReference type="Pfam" id="PF25954">
    <property type="entry name" value="Beta-barrel_RND_2"/>
    <property type="match status" value="1"/>
</dbReference>
<dbReference type="EMBL" id="JEMB01000729">
    <property type="protein sequence ID" value="KYF94499.1"/>
    <property type="molecule type" value="Genomic_DNA"/>
</dbReference>
<feature type="compositionally biased region" description="Basic and acidic residues" evidence="3">
    <location>
        <begin position="397"/>
        <end position="409"/>
    </location>
</feature>
<dbReference type="Gene3D" id="2.40.30.170">
    <property type="match status" value="1"/>
</dbReference>
<evidence type="ECO:0000256" key="1">
    <source>
        <dbReference type="ARBA" id="ARBA00009477"/>
    </source>
</evidence>
<evidence type="ECO:0000256" key="4">
    <source>
        <dbReference type="SAM" id="Phobius"/>
    </source>
</evidence>
<dbReference type="SUPFAM" id="SSF111369">
    <property type="entry name" value="HlyD-like secretion proteins"/>
    <property type="match status" value="1"/>
</dbReference>
<reference evidence="8 9" key="1">
    <citation type="submission" date="2014-02" db="EMBL/GenBank/DDBJ databases">
        <title>The small core and large imbalanced accessory genome model reveals a collaborative survival strategy of Sorangium cellulosum strains in nature.</title>
        <authorList>
            <person name="Han K."/>
            <person name="Peng R."/>
            <person name="Blom J."/>
            <person name="Li Y.-Z."/>
        </authorList>
    </citation>
    <scope>NUCLEOTIDE SEQUENCE [LARGE SCALE GENOMIC DNA]</scope>
    <source>
        <strain evidence="8 9">So0011-07</strain>
    </source>
</reference>
<dbReference type="PANTHER" id="PTHR30469">
    <property type="entry name" value="MULTIDRUG RESISTANCE PROTEIN MDTA"/>
    <property type="match status" value="1"/>
</dbReference>
<dbReference type="AlphaFoldDB" id="A0A150SPV5"/>
<comment type="similarity">
    <text evidence="1">Belongs to the membrane fusion protein (MFP) (TC 8.A.1) family.</text>
</comment>
<keyword evidence="4" id="KW-0812">Transmembrane</keyword>
<organism evidence="8 9">
    <name type="scientific">Sorangium cellulosum</name>
    <name type="common">Polyangium cellulosum</name>
    <dbReference type="NCBI Taxonomy" id="56"/>
    <lineage>
        <taxon>Bacteria</taxon>
        <taxon>Pseudomonadati</taxon>
        <taxon>Myxococcota</taxon>
        <taxon>Polyangia</taxon>
        <taxon>Polyangiales</taxon>
        <taxon>Polyangiaceae</taxon>
        <taxon>Sorangium</taxon>
    </lineage>
</organism>
<feature type="domain" description="Multidrug resistance protein MdtA-like barrel-sandwich hybrid" evidence="5">
    <location>
        <begin position="89"/>
        <end position="230"/>
    </location>
</feature>
<keyword evidence="2" id="KW-0175">Coiled coil</keyword>
<comment type="caution">
    <text evidence="8">The sequence shown here is derived from an EMBL/GenBank/DDBJ whole genome shotgun (WGS) entry which is preliminary data.</text>
</comment>
<dbReference type="Pfam" id="PF25989">
    <property type="entry name" value="YknX_C"/>
    <property type="match status" value="1"/>
</dbReference>
<dbReference type="GO" id="GO:0015562">
    <property type="term" value="F:efflux transmembrane transporter activity"/>
    <property type="evidence" value="ECO:0007669"/>
    <property type="project" value="TreeGrafter"/>
</dbReference>
<keyword evidence="4" id="KW-1133">Transmembrane helix</keyword>
<dbReference type="Gene3D" id="2.40.50.100">
    <property type="match status" value="1"/>
</dbReference>
<dbReference type="Proteomes" id="UP000075635">
    <property type="component" value="Unassembled WGS sequence"/>
</dbReference>